<proteinExistence type="predicted"/>
<gene>
    <name evidence="2" type="ORF">H3Z74_19425</name>
</gene>
<evidence type="ECO:0000313" key="3">
    <source>
        <dbReference type="Proteomes" id="UP000516148"/>
    </source>
</evidence>
<organism evidence="2 3">
    <name type="scientific">Sphingomonas alpina</name>
    <dbReference type="NCBI Taxonomy" id="653931"/>
    <lineage>
        <taxon>Bacteria</taxon>
        <taxon>Pseudomonadati</taxon>
        <taxon>Pseudomonadota</taxon>
        <taxon>Alphaproteobacteria</taxon>
        <taxon>Sphingomonadales</taxon>
        <taxon>Sphingomonadaceae</taxon>
        <taxon>Sphingomonas</taxon>
    </lineage>
</organism>
<dbReference type="EMBL" id="CP061038">
    <property type="protein sequence ID" value="QNQ08862.1"/>
    <property type="molecule type" value="Genomic_DNA"/>
</dbReference>
<keyword evidence="3" id="KW-1185">Reference proteome</keyword>
<feature type="region of interest" description="Disordered" evidence="1">
    <location>
        <begin position="1"/>
        <end position="48"/>
    </location>
</feature>
<name>A0A7H0LGQ9_9SPHN</name>
<evidence type="ECO:0000256" key="1">
    <source>
        <dbReference type="SAM" id="MobiDB-lite"/>
    </source>
</evidence>
<reference evidence="2 3" key="1">
    <citation type="submission" date="2020-09" db="EMBL/GenBank/DDBJ databases">
        <title>Sphingomonas sp., a new species isolated from pork steak.</title>
        <authorList>
            <person name="Heidler von Heilborn D."/>
        </authorList>
    </citation>
    <scope>NUCLEOTIDE SEQUENCE [LARGE SCALE GENOMIC DNA]</scope>
    <source>
        <strain evidence="3">S8-3T</strain>
    </source>
</reference>
<dbReference type="Proteomes" id="UP000516148">
    <property type="component" value="Chromosome"/>
</dbReference>
<feature type="compositionally biased region" description="Low complexity" evidence="1">
    <location>
        <begin position="27"/>
        <end position="48"/>
    </location>
</feature>
<evidence type="ECO:0000313" key="2">
    <source>
        <dbReference type="EMBL" id="QNQ08862.1"/>
    </source>
</evidence>
<protein>
    <submittedName>
        <fullName evidence="2">Uncharacterized protein</fullName>
    </submittedName>
</protein>
<dbReference type="KEGG" id="spap:H3Z74_19425"/>
<accession>A0A7H0LGQ9</accession>
<dbReference type="RefSeq" id="WP_187761189.1">
    <property type="nucleotide sequence ID" value="NZ_CP061038.1"/>
</dbReference>
<sequence>MTDESGYAPSRLDGGGYSTSRNSPALAANTQPRPATAPAAAGTSITPAPLDPMRAAEAMQAYFAKDYVERFFGGKRNKLLRVGWKIPIELVSDAGMEAALKQQVGDVVDRLLRARLKYNMPAVEARLRKYYKDVGGVYPYGGTHPTRERLSSNERAQLIGASETGYAGLRKEAKATVALYVRPPPETPNGTGKMIVRSSIAEVRGSQHELAGAMAHELAHAYADPRWWDLLDVMDANFLPRTGKLTEGIAVHFEEIMTVRWNRANPGTKKPAIGYENDPTIADTGQSFIDPLETDTFHEAYFAGVLGFTDPDNPDKTIELGRKKVHWEWQWHVE</sequence>
<dbReference type="AlphaFoldDB" id="A0A7H0LGQ9"/>